<dbReference type="InterPro" id="IPR001296">
    <property type="entry name" value="Glyco_trans_1"/>
</dbReference>
<dbReference type="Pfam" id="PF00534">
    <property type="entry name" value="Glycos_transf_1"/>
    <property type="match status" value="1"/>
</dbReference>
<dbReference type="PANTHER" id="PTHR12526:SF630">
    <property type="entry name" value="GLYCOSYLTRANSFERASE"/>
    <property type="match status" value="1"/>
</dbReference>
<evidence type="ECO:0000313" key="3">
    <source>
        <dbReference type="EMBL" id="MBR8463439.1"/>
    </source>
</evidence>
<protein>
    <submittedName>
        <fullName evidence="3">Glycosyltransferase</fullName>
        <ecNumber evidence="3">2.4.-.-</ecNumber>
    </submittedName>
</protein>
<dbReference type="EC" id="2.4.-.-" evidence="3"/>
<evidence type="ECO:0000313" key="4">
    <source>
        <dbReference type="Proteomes" id="UP000682951"/>
    </source>
</evidence>
<keyword evidence="3" id="KW-0808">Transferase</keyword>
<dbReference type="GO" id="GO:0016757">
    <property type="term" value="F:glycosyltransferase activity"/>
    <property type="evidence" value="ECO:0007669"/>
    <property type="project" value="UniProtKB-KW"/>
</dbReference>
<evidence type="ECO:0000259" key="1">
    <source>
        <dbReference type="Pfam" id="PF00534"/>
    </source>
</evidence>
<comment type="caution">
    <text evidence="3">The sequence shown here is derived from an EMBL/GenBank/DDBJ whole genome shotgun (WGS) entry which is preliminary data.</text>
</comment>
<reference evidence="3 4" key="1">
    <citation type="submission" date="2021-04" db="EMBL/GenBank/DDBJ databases">
        <title>Molecular and phenotypic characterization and identification of bacterial isolates recovered from the Anatolian ground squirrels (Spermophilus xanthoprymnus) and which have the potential to form a new species in the Campylobacter genus.</title>
        <authorList>
            <person name="Aydin F."/>
            <person name="Abay S."/>
            <person name="Kayman T."/>
            <person name="Karakaya E."/>
            <person name="Mustak H.K."/>
            <person name="Mustak I.B."/>
            <person name="Bilgin N."/>
            <person name="Duzler A."/>
            <person name="Sahin O."/>
            <person name="Guran O."/>
            <person name="Saticioglu I.B."/>
        </authorList>
    </citation>
    <scope>NUCLEOTIDE SEQUENCE [LARGE SCALE GENOMIC DNA]</scope>
    <source>
        <strain evidence="4">faydin-G24</strain>
    </source>
</reference>
<organism evidence="3 4">
    <name type="scientific">Campylobacter anatolicus</name>
    <dbReference type="NCBI Taxonomy" id="2829105"/>
    <lineage>
        <taxon>Bacteria</taxon>
        <taxon>Pseudomonadati</taxon>
        <taxon>Campylobacterota</taxon>
        <taxon>Epsilonproteobacteria</taxon>
        <taxon>Campylobacterales</taxon>
        <taxon>Campylobacteraceae</taxon>
        <taxon>Campylobacter</taxon>
    </lineage>
</organism>
<feature type="domain" description="Glycosyl transferase family 1" evidence="1">
    <location>
        <begin position="235"/>
        <end position="388"/>
    </location>
</feature>
<sequence>MCQNAKKRLIEFDIQNIYQKWLEILALSGVKAVSNLQKSTDKTLGNTQNPPKIKAVSNKKILFVIANLANGGAERVLAALSSELVRANEIHIAVLERDFGYYKFSNSIKFHHLAPKNGEKTNKFSKIFTLRKCFKSIKPDLIISFIDWTNVICVISNFGLKFKHIATEHHANEYLKSLKFRLIRDMAYKFVDGLSVLSKSDFEYYDFVKLRVVIHNPLFLNLDTESENLNITQSVKQNIILSVGRLEIVKGYDVFFKALAKVDSKLLKGWSVQVAGVGSQEKNLKDLVRELGLNVEFLGHIKDVETLYERAKIFVLSSRSEGLSNVLIESAAFGCARISSDTIGSRELIKNGVNGVIFESENDDELARALSEILRDEKLRQSLADNAKIGISEFKMEHIMMQWHEFIDEVMR</sequence>
<dbReference type="SUPFAM" id="SSF53756">
    <property type="entry name" value="UDP-Glycosyltransferase/glycogen phosphorylase"/>
    <property type="match status" value="1"/>
</dbReference>
<dbReference type="InterPro" id="IPR028098">
    <property type="entry name" value="Glyco_trans_4-like_N"/>
</dbReference>
<dbReference type="Pfam" id="PF13439">
    <property type="entry name" value="Glyco_transf_4"/>
    <property type="match status" value="1"/>
</dbReference>
<keyword evidence="4" id="KW-1185">Reference proteome</keyword>
<proteinExistence type="predicted"/>
<feature type="domain" description="Glycosyltransferase subfamily 4-like N-terminal" evidence="2">
    <location>
        <begin position="71"/>
        <end position="200"/>
    </location>
</feature>
<dbReference type="Gene3D" id="3.40.50.2000">
    <property type="entry name" value="Glycogen Phosphorylase B"/>
    <property type="match status" value="2"/>
</dbReference>
<keyword evidence="3" id="KW-0328">Glycosyltransferase</keyword>
<gene>
    <name evidence="3" type="ORF">KDD93_02495</name>
</gene>
<evidence type="ECO:0000259" key="2">
    <source>
        <dbReference type="Pfam" id="PF13439"/>
    </source>
</evidence>
<dbReference type="Proteomes" id="UP000682951">
    <property type="component" value="Unassembled WGS sequence"/>
</dbReference>
<accession>A0ABS5HGP1</accession>
<name>A0ABS5HGP1_9BACT</name>
<dbReference type="PANTHER" id="PTHR12526">
    <property type="entry name" value="GLYCOSYLTRANSFERASE"/>
    <property type="match status" value="1"/>
</dbReference>
<dbReference type="EMBL" id="JAGSSW010000002">
    <property type="protein sequence ID" value="MBR8463439.1"/>
    <property type="molecule type" value="Genomic_DNA"/>
</dbReference>